<proteinExistence type="predicted"/>
<name>A0ABN2U7M4_9ACTN</name>
<gene>
    <name evidence="1" type="ORF">GCM10009839_33480</name>
</gene>
<comment type="caution">
    <text evidence="1">The sequence shown here is derived from an EMBL/GenBank/DDBJ whole genome shotgun (WGS) entry which is preliminary data.</text>
</comment>
<accession>A0ABN2U7M4</accession>
<organism evidence="1 2">
    <name type="scientific">Catenulispora yoronensis</name>
    <dbReference type="NCBI Taxonomy" id="450799"/>
    <lineage>
        <taxon>Bacteria</taxon>
        <taxon>Bacillati</taxon>
        <taxon>Actinomycetota</taxon>
        <taxon>Actinomycetes</taxon>
        <taxon>Catenulisporales</taxon>
        <taxon>Catenulisporaceae</taxon>
        <taxon>Catenulispora</taxon>
    </lineage>
</organism>
<keyword evidence="2" id="KW-1185">Reference proteome</keyword>
<reference evidence="2" key="1">
    <citation type="journal article" date="2019" name="Int. J. Syst. Evol. Microbiol.">
        <title>The Global Catalogue of Microorganisms (GCM) 10K type strain sequencing project: providing services to taxonomists for standard genome sequencing and annotation.</title>
        <authorList>
            <consortium name="The Broad Institute Genomics Platform"/>
            <consortium name="The Broad Institute Genome Sequencing Center for Infectious Disease"/>
            <person name="Wu L."/>
            <person name="Ma J."/>
        </authorList>
    </citation>
    <scope>NUCLEOTIDE SEQUENCE [LARGE SCALE GENOMIC DNA]</scope>
    <source>
        <strain evidence="2">JCM 16014</strain>
    </source>
</reference>
<evidence type="ECO:0000313" key="2">
    <source>
        <dbReference type="Proteomes" id="UP001500751"/>
    </source>
</evidence>
<dbReference type="EMBL" id="BAAAQN010000017">
    <property type="protein sequence ID" value="GAA2030930.1"/>
    <property type="molecule type" value="Genomic_DNA"/>
</dbReference>
<evidence type="ECO:0000313" key="1">
    <source>
        <dbReference type="EMBL" id="GAA2030930.1"/>
    </source>
</evidence>
<protein>
    <submittedName>
        <fullName evidence="1">Uncharacterized protein</fullName>
    </submittedName>
</protein>
<sequence length="78" mass="8462">MQCQSAHGSGRGFSPYGRDAQPEMLCLDQVEVAQRRPDRGRLSAKQQRPAPRFCGVPGAVRERLGADYLAECLGSPSS</sequence>
<dbReference type="Proteomes" id="UP001500751">
    <property type="component" value="Unassembled WGS sequence"/>
</dbReference>